<dbReference type="Gene3D" id="3.40.50.300">
    <property type="entry name" value="P-loop containing nucleotide triphosphate hydrolases"/>
    <property type="match status" value="2"/>
</dbReference>
<dbReference type="AlphaFoldDB" id="A0A318UI73"/>
<dbReference type="OrthoDB" id="1098190at2"/>
<keyword evidence="3" id="KW-1185">Reference proteome</keyword>
<comment type="caution">
    <text evidence="2">The sequence shown here is derived from an EMBL/GenBank/DDBJ whole genome shotgun (WGS) entry which is preliminary data.</text>
</comment>
<evidence type="ECO:0000313" key="3">
    <source>
        <dbReference type="Proteomes" id="UP000248198"/>
    </source>
</evidence>
<dbReference type="InterPro" id="IPR027417">
    <property type="entry name" value="P-loop_NTPase"/>
</dbReference>
<dbReference type="EMBL" id="QKLU01000002">
    <property type="protein sequence ID" value="PYF76134.1"/>
    <property type="molecule type" value="Genomic_DNA"/>
</dbReference>
<dbReference type="RefSeq" id="WP_110829108.1">
    <property type="nucleotide sequence ID" value="NZ_QKLU01000002.1"/>
</dbReference>
<accession>A0A318UI73</accession>
<dbReference type="SUPFAM" id="SSF52540">
    <property type="entry name" value="P-loop containing nucleoside triphosphate hydrolases"/>
    <property type="match status" value="1"/>
</dbReference>
<protein>
    <submittedName>
        <fullName evidence="2">Putative ATPase</fullName>
    </submittedName>
</protein>
<dbReference type="InterPro" id="IPR041685">
    <property type="entry name" value="AAA_GajA/Old/RecF-like"/>
</dbReference>
<feature type="domain" description="Endonuclease GajA/Old nuclease/RecF-like AAA" evidence="1">
    <location>
        <begin position="1"/>
        <end position="82"/>
    </location>
</feature>
<evidence type="ECO:0000259" key="1">
    <source>
        <dbReference type="Pfam" id="PF13175"/>
    </source>
</evidence>
<sequence>MKETLQIKNFGPIIDAKIEVKDINIFIGTTSSGKSTVAKLIAIFKSGQLILQPDWSDSNNPNNYLIQFNKLLNNYNIEFKIDKGTYIKYEYGELFYEIKKGYVGTNYLSKVKIGILNPIYIPAERTFFPTFSQSIFNFLTNDIALPRWLIDFGAKFEKAKTELSRFRIDFLKADYVFTNGNDFVELDNGGVIKLSQASSGMQSIIPLMLVVQHNTNAEKKGDDLFIIEEPELNLYPSSQKDLTEFIIERVNQSEDKLIITTHSPYLLTSIDNLIQAGNVSKSNPQSSKKVEKLVPSSLWIDFDRVSCYFFNDGGAKSTLDLEIHSIGPSNIDDVSTELSETFENLLTLKYPE</sequence>
<evidence type="ECO:0000313" key="2">
    <source>
        <dbReference type="EMBL" id="PYF76134.1"/>
    </source>
</evidence>
<dbReference type="PANTHER" id="PTHR43581:SF2">
    <property type="entry name" value="EXCINUCLEASE ATPASE SUBUNIT"/>
    <property type="match status" value="1"/>
</dbReference>
<dbReference type="PANTHER" id="PTHR43581">
    <property type="entry name" value="ATP/GTP PHOSPHATASE"/>
    <property type="match status" value="1"/>
</dbReference>
<feature type="domain" description="Endonuclease GajA/Old nuclease/RecF-like AAA" evidence="1">
    <location>
        <begin position="172"/>
        <end position="266"/>
    </location>
</feature>
<dbReference type="Proteomes" id="UP000248198">
    <property type="component" value="Unassembled WGS sequence"/>
</dbReference>
<organism evidence="2 3">
    <name type="scientific">Pedobacter nutrimenti</name>
    <dbReference type="NCBI Taxonomy" id="1241337"/>
    <lineage>
        <taxon>Bacteria</taxon>
        <taxon>Pseudomonadati</taxon>
        <taxon>Bacteroidota</taxon>
        <taxon>Sphingobacteriia</taxon>
        <taxon>Sphingobacteriales</taxon>
        <taxon>Sphingobacteriaceae</taxon>
        <taxon>Pedobacter</taxon>
    </lineage>
</organism>
<name>A0A318UI73_9SPHI</name>
<dbReference type="InterPro" id="IPR051396">
    <property type="entry name" value="Bact_Antivir_Def_Nuclease"/>
</dbReference>
<gene>
    <name evidence="2" type="ORF">B0O44_102690</name>
</gene>
<dbReference type="Pfam" id="PF13175">
    <property type="entry name" value="AAA_15"/>
    <property type="match status" value="2"/>
</dbReference>
<reference evidence="2 3" key="1">
    <citation type="submission" date="2018-06" db="EMBL/GenBank/DDBJ databases">
        <title>Genomic Encyclopedia of Archaeal and Bacterial Type Strains, Phase II (KMG-II): from individual species to whole genera.</title>
        <authorList>
            <person name="Goeker M."/>
        </authorList>
    </citation>
    <scope>NUCLEOTIDE SEQUENCE [LARGE SCALE GENOMIC DNA]</scope>
    <source>
        <strain evidence="2 3">DSM 27372</strain>
    </source>
</reference>
<proteinExistence type="predicted"/>